<proteinExistence type="inferred from homology"/>
<name>A0A7M2YVA9_9ACTN</name>
<dbReference type="InterPro" id="IPR014284">
    <property type="entry name" value="RNA_pol_sigma-70_dom"/>
</dbReference>
<reference evidence="9" key="2">
    <citation type="journal article" date="2019" name="MicrobiologyOpen">
        <title>High-quality draft genome sequence of Gaiella occulta isolated from a 150 meter deep mineral water borehole and comparison with the genome sequences of other deep-branching lineages of the phylum Actinobacteria.</title>
        <authorList>
            <person name="Severino R."/>
            <person name="Froufe H.J.C."/>
            <person name="Barroso C."/>
            <person name="Albuquerque L."/>
            <person name="Lobo-da-Cunha A."/>
            <person name="da Costa M.S."/>
            <person name="Egas C."/>
        </authorList>
    </citation>
    <scope>NUCLEOTIDE SEQUENCE [LARGE SCALE GENOMIC DNA]</scope>
    <source>
        <strain evidence="9">F2-233</strain>
    </source>
</reference>
<accession>A0A7M2YVA9</accession>
<dbReference type="GO" id="GO:0016987">
    <property type="term" value="F:sigma factor activity"/>
    <property type="evidence" value="ECO:0007669"/>
    <property type="project" value="UniProtKB-KW"/>
</dbReference>
<dbReference type="EMBL" id="QQZY01000005">
    <property type="protein sequence ID" value="RDI74072.1"/>
    <property type="molecule type" value="Genomic_DNA"/>
</dbReference>
<evidence type="ECO:0000256" key="5">
    <source>
        <dbReference type="ARBA" id="ARBA00023163"/>
    </source>
</evidence>
<dbReference type="InterPro" id="IPR036388">
    <property type="entry name" value="WH-like_DNA-bd_sf"/>
</dbReference>
<keyword evidence="3" id="KW-0731">Sigma factor</keyword>
<evidence type="ECO:0000313" key="9">
    <source>
        <dbReference type="Proteomes" id="UP000254134"/>
    </source>
</evidence>
<organism evidence="8 9">
    <name type="scientific">Gaiella occulta</name>
    <dbReference type="NCBI Taxonomy" id="1002870"/>
    <lineage>
        <taxon>Bacteria</taxon>
        <taxon>Bacillati</taxon>
        <taxon>Actinomycetota</taxon>
        <taxon>Thermoleophilia</taxon>
        <taxon>Gaiellales</taxon>
        <taxon>Gaiellaceae</taxon>
        <taxon>Gaiella</taxon>
    </lineage>
</organism>
<keyword evidence="9" id="KW-1185">Reference proteome</keyword>
<evidence type="ECO:0000259" key="7">
    <source>
        <dbReference type="Pfam" id="PF08281"/>
    </source>
</evidence>
<dbReference type="Proteomes" id="UP000254134">
    <property type="component" value="Unassembled WGS sequence"/>
</dbReference>
<keyword evidence="4" id="KW-0238">DNA-binding</keyword>
<evidence type="ECO:0000313" key="8">
    <source>
        <dbReference type="EMBL" id="RDI74072.1"/>
    </source>
</evidence>
<evidence type="ECO:0000256" key="3">
    <source>
        <dbReference type="ARBA" id="ARBA00023082"/>
    </source>
</evidence>
<dbReference type="InterPro" id="IPR013325">
    <property type="entry name" value="RNA_pol_sigma_r2"/>
</dbReference>
<dbReference type="Gene3D" id="1.10.10.10">
    <property type="entry name" value="Winged helix-like DNA-binding domain superfamily/Winged helix DNA-binding domain"/>
    <property type="match status" value="1"/>
</dbReference>
<comment type="similarity">
    <text evidence="1">Belongs to the sigma-70 factor family. ECF subfamily.</text>
</comment>
<evidence type="ECO:0000259" key="6">
    <source>
        <dbReference type="Pfam" id="PF04542"/>
    </source>
</evidence>
<keyword evidence="5" id="KW-0804">Transcription</keyword>
<feature type="domain" description="RNA polymerase sigma-70 region 2" evidence="6">
    <location>
        <begin position="16"/>
        <end position="80"/>
    </location>
</feature>
<dbReference type="InterPro" id="IPR007627">
    <property type="entry name" value="RNA_pol_sigma70_r2"/>
</dbReference>
<dbReference type="PANTHER" id="PTHR43133">
    <property type="entry name" value="RNA POLYMERASE ECF-TYPE SIGMA FACTO"/>
    <property type="match status" value="1"/>
</dbReference>
<reference evidence="8 9" key="1">
    <citation type="submission" date="2018-07" db="EMBL/GenBank/DDBJ databases">
        <title>High-quality-draft genome sequence of Gaiella occulta.</title>
        <authorList>
            <person name="Severino R."/>
            <person name="Froufe H.J.C."/>
            <person name="Rainey F.A."/>
            <person name="Barroso C."/>
            <person name="Albuquerque L."/>
            <person name="Lobo-Da-Cunha A."/>
            <person name="Da Costa M.S."/>
            <person name="Egas C."/>
        </authorList>
    </citation>
    <scope>NUCLEOTIDE SEQUENCE [LARGE SCALE GENOMIC DNA]</scope>
    <source>
        <strain evidence="8 9">F2-233</strain>
    </source>
</reference>
<evidence type="ECO:0000256" key="2">
    <source>
        <dbReference type="ARBA" id="ARBA00023015"/>
    </source>
</evidence>
<dbReference type="InterPro" id="IPR013249">
    <property type="entry name" value="RNA_pol_sigma70_r4_t2"/>
</dbReference>
<dbReference type="SUPFAM" id="SSF88659">
    <property type="entry name" value="Sigma3 and sigma4 domains of RNA polymerase sigma factors"/>
    <property type="match status" value="1"/>
</dbReference>
<feature type="domain" description="RNA polymerase sigma factor 70 region 4 type 2" evidence="7">
    <location>
        <begin position="113"/>
        <end position="161"/>
    </location>
</feature>
<keyword evidence="2" id="KW-0805">Transcription regulation</keyword>
<dbReference type="Gene3D" id="1.10.1740.10">
    <property type="match status" value="1"/>
</dbReference>
<evidence type="ECO:0000256" key="1">
    <source>
        <dbReference type="ARBA" id="ARBA00010641"/>
    </source>
</evidence>
<dbReference type="PANTHER" id="PTHR43133:SF8">
    <property type="entry name" value="RNA POLYMERASE SIGMA FACTOR HI_1459-RELATED"/>
    <property type="match status" value="1"/>
</dbReference>
<gene>
    <name evidence="8" type="ORF">Gocc_2169</name>
</gene>
<dbReference type="AlphaFoldDB" id="A0A7M2YVA9"/>
<dbReference type="GO" id="GO:0003677">
    <property type="term" value="F:DNA binding"/>
    <property type="evidence" value="ECO:0007669"/>
    <property type="project" value="UniProtKB-KW"/>
</dbReference>
<dbReference type="Pfam" id="PF08281">
    <property type="entry name" value="Sigma70_r4_2"/>
    <property type="match status" value="1"/>
</dbReference>
<dbReference type="SUPFAM" id="SSF88946">
    <property type="entry name" value="Sigma2 domain of RNA polymerase sigma factors"/>
    <property type="match status" value="1"/>
</dbReference>
<sequence>MRRAKDGDERALQALCERHAPRVERLAKRLLDDPEDARDAAQDALAKLCVKLGQFRGEAAFSTWLHRLTVNACRDVVDRRGACRLVPLEYDARVAPEPSPAREAELAELRAGLRAGLAELPADQARVLVLKDVLGYSFRQISDASGMPVGTAKCYAHRARAGMRELLEEGAVA</sequence>
<evidence type="ECO:0000256" key="4">
    <source>
        <dbReference type="ARBA" id="ARBA00023125"/>
    </source>
</evidence>
<dbReference type="NCBIfam" id="TIGR02937">
    <property type="entry name" value="sigma70-ECF"/>
    <property type="match status" value="1"/>
</dbReference>
<dbReference type="InterPro" id="IPR039425">
    <property type="entry name" value="RNA_pol_sigma-70-like"/>
</dbReference>
<dbReference type="GO" id="GO:0006352">
    <property type="term" value="P:DNA-templated transcription initiation"/>
    <property type="evidence" value="ECO:0007669"/>
    <property type="project" value="InterPro"/>
</dbReference>
<comment type="caution">
    <text evidence="8">The sequence shown here is derived from an EMBL/GenBank/DDBJ whole genome shotgun (WGS) entry which is preliminary data.</text>
</comment>
<dbReference type="InterPro" id="IPR013324">
    <property type="entry name" value="RNA_pol_sigma_r3/r4-like"/>
</dbReference>
<dbReference type="Pfam" id="PF04542">
    <property type="entry name" value="Sigma70_r2"/>
    <property type="match status" value="1"/>
</dbReference>
<protein>
    <submittedName>
        <fullName evidence="8">Sigma70-ECF: RNA polymerase sigma factor 70</fullName>
    </submittedName>
</protein>